<feature type="transmembrane region" description="Helical" evidence="1">
    <location>
        <begin position="29"/>
        <end position="51"/>
    </location>
</feature>
<gene>
    <name evidence="2" type="ORF">T4D_13231</name>
</gene>
<protein>
    <recommendedName>
        <fullName evidence="4">Transmembrane protein</fullName>
    </recommendedName>
</protein>
<accession>A0A0V1FQG3</accession>
<sequence>MHHYVEIWMRCSVCSHFGRISFTLFNMKLAWFLVDRIAMKLNILAVVWSVVTLGWRRWIFKCVDPDVV</sequence>
<comment type="caution">
    <text evidence="2">The sequence shown here is derived from an EMBL/GenBank/DDBJ whole genome shotgun (WGS) entry which is preliminary data.</text>
</comment>
<evidence type="ECO:0000313" key="3">
    <source>
        <dbReference type="Proteomes" id="UP000054995"/>
    </source>
</evidence>
<reference evidence="2 3" key="1">
    <citation type="submission" date="2015-01" db="EMBL/GenBank/DDBJ databases">
        <title>Evolution of Trichinella species and genotypes.</title>
        <authorList>
            <person name="Korhonen P.K."/>
            <person name="Edoardo P."/>
            <person name="Giuseppe L.R."/>
            <person name="Gasser R.B."/>
        </authorList>
    </citation>
    <scope>NUCLEOTIDE SEQUENCE [LARGE SCALE GENOMIC DNA]</scope>
    <source>
        <strain evidence="2">ISS470</strain>
    </source>
</reference>
<evidence type="ECO:0000256" key="1">
    <source>
        <dbReference type="SAM" id="Phobius"/>
    </source>
</evidence>
<dbReference type="Proteomes" id="UP000054995">
    <property type="component" value="Unassembled WGS sequence"/>
</dbReference>
<name>A0A0V1FQG3_TRIPS</name>
<keyword evidence="1" id="KW-1133">Transmembrane helix</keyword>
<keyword evidence="3" id="KW-1185">Reference proteome</keyword>
<evidence type="ECO:0008006" key="4">
    <source>
        <dbReference type="Google" id="ProtNLM"/>
    </source>
</evidence>
<proteinExistence type="predicted"/>
<dbReference type="AlphaFoldDB" id="A0A0V1FQG3"/>
<organism evidence="2 3">
    <name type="scientific">Trichinella pseudospiralis</name>
    <name type="common">Parasitic roundworm</name>
    <dbReference type="NCBI Taxonomy" id="6337"/>
    <lineage>
        <taxon>Eukaryota</taxon>
        <taxon>Metazoa</taxon>
        <taxon>Ecdysozoa</taxon>
        <taxon>Nematoda</taxon>
        <taxon>Enoplea</taxon>
        <taxon>Dorylaimia</taxon>
        <taxon>Trichinellida</taxon>
        <taxon>Trichinellidae</taxon>
        <taxon>Trichinella</taxon>
    </lineage>
</organism>
<keyword evidence="1" id="KW-0812">Transmembrane</keyword>
<keyword evidence="1" id="KW-0472">Membrane</keyword>
<dbReference type="EMBL" id="JYDT01000044">
    <property type="protein sequence ID" value="KRY88233.1"/>
    <property type="molecule type" value="Genomic_DNA"/>
</dbReference>
<evidence type="ECO:0000313" key="2">
    <source>
        <dbReference type="EMBL" id="KRY88233.1"/>
    </source>
</evidence>